<evidence type="ECO:0000313" key="2">
    <source>
        <dbReference type="EMBL" id="GJD56774.1"/>
    </source>
</evidence>
<dbReference type="Proteomes" id="UP000401717">
    <property type="component" value="Unassembled WGS sequence"/>
</dbReference>
<dbReference type="OrthoDB" id="8005552at2"/>
<dbReference type="AlphaFoldDB" id="A0A564FV32"/>
<proteinExistence type="predicted"/>
<reference evidence="2" key="3">
    <citation type="submission" date="2021-08" db="EMBL/GenBank/DDBJ databases">
        <authorList>
            <person name="Tani A."/>
            <person name="Ola A."/>
            <person name="Ogura Y."/>
            <person name="Katsura K."/>
            <person name="Hayashi T."/>
        </authorList>
    </citation>
    <scope>NUCLEOTIDE SEQUENCE</scope>
    <source>
        <strain evidence="2">DSM 22415</strain>
    </source>
</reference>
<feature type="compositionally biased region" description="Basic and acidic residues" evidence="1">
    <location>
        <begin position="1"/>
        <end position="16"/>
    </location>
</feature>
<accession>A0A564FV32</accession>
<reference evidence="2" key="2">
    <citation type="journal article" date="2021" name="Front. Microbiol.">
        <title>Comprehensive Comparative Genomics and Phenotyping of Methylobacterium Species.</title>
        <authorList>
            <person name="Alessa O."/>
            <person name="Ogura Y."/>
            <person name="Fujitani Y."/>
            <person name="Takami H."/>
            <person name="Hayashi T."/>
            <person name="Sahin N."/>
            <person name="Tani A."/>
        </authorList>
    </citation>
    <scope>NUCLEOTIDE SEQUENCE</scope>
    <source>
        <strain evidence="2">DSM 22415</strain>
    </source>
</reference>
<dbReference type="EMBL" id="BPQI01000074">
    <property type="protein sequence ID" value="GJD56774.1"/>
    <property type="molecule type" value="Genomic_DNA"/>
</dbReference>
<dbReference type="RefSeq" id="WP_144762132.1">
    <property type="nucleotide sequence ID" value="NZ_BPQI01000074.1"/>
</dbReference>
<sequence length="103" mass="10517">MSHSDPSRPESVRETDASGSGGQAPVELPPAAQRTLDELAAALGVTTALLGGRTGTADLGSEDPATLLEASALLQAFVQIDDAQARKRCLAFVQRAADEVTGA</sequence>
<keyword evidence="5" id="KW-1185">Reference proteome</keyword>
<evidence type="ECO:0000313" key="5">
    <source>
        <dbReference type="Proteomes" id="UP001055303"/>
    </source>
</evidence>
<evidence type="ECO:0000313" key="4">
    <source>
        <dbReference type="Proteomes" id="UP000401717"/>
    </source>
</evidence>
<evidence type="ECO:0000313" key="3">
    <source>
        <dbReference type="EMBL" id="VUF11724.1"/>
    </source>
</evidence>
<dbReference type="Proteomes" id="UP001055303">
    <property type="component" value="Unassembled WGS sequence"/>
</dbReference>
<dbReference type="EMBL" id="CABFVH010000006">
    <property type="protein sequence ID" value="VUF11724.1"/>
    <property type="molecule type" value="Genomic_DNA"/>
</dbReference>
<name>A0A564FV32_9HYPH</name>
<gene>
    <name evidence="2" type="ORF">IFDJLNFL_2671</name>
    <name evidence="3" type="ORF">MTDSW087_01408</name>
</gene>
<reference evidence="3 4" key="1">
    <citation type="submission" date="2019-06" db="EMBL/GenBank/DDBJ databases">
        <authorList>
            <person name="Rodrigo-Torres L."/>
            <person name="Arahal R. D."/>
            <person name="Lucena T."/>
        </authorList>
    </citation>
    <scope>NUCLEOTIDE SEQUENCE [LARGE SCALE GENOMIC DNA]</scope>
    <source>
        <strain evidence="3 4">SW08-7</strain>
    </source>
</reference>
<organism evidence="3 4">
    <name type="scientific">Methylobacterium dankookense</name>
    <dbReference type="NCBI Taxonomy" id="560405"/>
    <lineage>
        <taxon>Bacteria</taxon>
        <taxon>Pseudomonadati</taxon>
        <taxon>Pseudomonadota</taxon>
        <taxon>Alphaproteobacteria</taxon>
        <taxon>Hyphomicrobiales</taxon>
        <taxon>Methylobacteriaceae</taxon>
        <taxon>Methylobacterium</taxon>
    </lineage>
</organism>
<evidence type="ECO:0000256" key="1">
    <source>
        <dbReference type="SAM" id="MobiDB-lite"/>
    </source>
</evidence>
<protein>
    <submittedName>
        <fullName evidence="3">Uncharacterized protein</fullName>
    </submittedName>
</protein>
<feature type="region of interest" description="Disordered" evidence="1">
    <location>
        <begin position="1"/>
        <end position="32"/>
    </location>
</feature>